<evidence type="ECO:0000259" key="5">
    <source>
        <dbReference type="Pfam" id="PF00501"/>
    </source>
</evidence>
<evidence type="ECO:0000256" key="2">
    <source>
        <dbReference type="ARBA" id="ARBA00022598"/>
    </source>
</evidence>
<reference evidence="6" key="1">
    <citation type="journal article" date="2020" name="Fungal Divers.">
        <title>Resolving the Mortierellaceae phylogeny through synthesis of multi-gene phylogenetics and phylogenomics.</title>
        <authorList>
            <person name="Vandepol N."/>
            <person name="Liber J."/>
            <person name="Desiro A."/>
            <person name="Na H."/>
            <person name="Kennedy M."/>
            <person name="Barry K."/>
            <person name="Grigoriev I.V."/>
            <person name="Miller A.N."/>
            <person name="O'Donnell K."/>
            <person name="Stajich J.E."/>
            <person name="Bonito G."/>
        </authorList>
    </citation>
    <scope>NUCLEOTIDE SEQUENCE</scope>
    <source>
        <strain evidence="6">NRRL 2769</strain>
    </source>
</reference>
<dbReference type="PANTHER" id="PTHR43272">
    <property type="entry name" value="LONG-CHAIN-FATTY-ACID--COA LIGASE"/>
    <property type="match status" value="1"/>
</dbReference>
<accession>A0A9P6MF28</accession>
<dbReference type="GO" id="GO:0004467">
    <property type="term" value="F:long-chain fatty acid-CoA ligase activity"/>
    <property type="evidence" value="ECO:0007669"/>
    <property type="project" value="TreeGrafter"/>
</dbReference>
<protein>
    <submittedName>
        <fullName evidence="6">Long-chain fatty acid-CoA ligase</fullName>
    </submittedName>
</protein>
<dbReference type="GO" id="GO:0035336">
    <property type="term" value="P:long-chain fatty-acyl-CoA metabolic process"/>
    <property type="evidence" value="ECO:0007669"/>
    <property type="project" value="TreeGrafter"/>
</dbReference>
<comment type="similarity">
    <text evidence="1">Belongs to the ATP-dependent AMP-binding enzyme family.</text>
</comment>
<dbReference type="AlphaFoldDB" id="A0A9P6MF28"/>
<dbReference type="Proteomes" id="UP000703661">
    <property type="component" value="Unassembled WGS sequence"/>
</dbReference>
<evidence type="ECO:0000256" key="1">
    <source>
        <dbReference type="ARBA" id="ARBA00006432"/>
    </source>
</evidence>
<keyword evidence="7" id="KW-1185">Reference proteome</keyword>
<feature type="domain" description="AMP-dependent synthetase/ligase" evidence="5">
    <location>
        <begin position="6"/>
        <end position="197"/>
    </location>
</feature>
<dbReference type="InterPro" id="IPR000873">
    <property type="entry name" value="AMP-dep_synth/lig_dom"/>
</dbReference>
<dbReference type="Pfam" id="PF00501">
    <property type="entry name" value="AMP-binding"/>
    <property type="match status" value="1"/>
</dbReference>
<dbReference type="InterPro" id="IPR042099">
    <property type="entry name" value="ANL_N_sf"/>
</dbReference>
<proteinExistence type="inferred from homology"/>
<evidence type="ECO:0000256" key="3">
    <source>
        <dbReference type="ARBA" id="ARBA00022741"/>
    </source>
</evidence>
<sequence length="373" mass="40944">MLTKYIHEGDVLLAYLPLAHVLEFLVENVCLYWGVTLGYGTVRTLTDASVRECQGDIKELRPTLMTGVPAVWETIRKGVLAQVNQGSPLVQKIFHAALNAKAWCLERKLGAPISQETQRFLSTALCPILQGYGMTESCGMCAILTPDVFNYNRVGSPVPCTEVKLVDVPDAGYLSTDKPNPRGEVFIRGPSITAGYFKNAEETSATLTADRWLKTGDIGEWHPDGTISIIDRKKNLVKLSHGEYIALEKLESVYKSTAYCNNICVYADSMQSKPVALIVASEPRILELAKAKGIETRDFAALCQDKVIIKGVLDACLVTAKRAGLKPAEMLQGVYLEPVEWTAQGGLLTAAQKLKRKEINQAYVAEIKTLYSA</sequence>
<dbReference type="GO" id="GO:0005524">
    <property type="term" value="F:ATP binding"/>
    <property type="evidence" value="ECO:0007669"/>
    <property type="project" value="UniProtKB-KW"/>
</dbReference>
<dbReference type="SUPFAM" id="SSF56801">
    <property type="entry name" value="Acetyl-CoA synthetase-like"/>
    <property type="match status" value="1"/>
</dbReference>
<comment type="caution">
    <text evidence="6">The sequence shown here is derived from an EMBL/GenBank/DDBJ whole genome shotgun (WGS) entry which is preliminary data.</text>
</comment>
<dbReference type="GO" id="GO:0005783">
    <property type="term" value="C:endoplasmic reticulum"/>
    <property type="evidence" value="ECO:0007669"/>
    <property type="project" value="TreeGrafter"/>
</dbReference>
<dbReference type="Gene3D" id="3.40.50.12780">
    <property type="entry name" value="N-terminal domain of ligase-like"/>
    <property type="match status" value="1"/>
</dbReference>
<evidence type="ECO:0000256" key="4">
    <source>
        <dbReference type="ARBA" id="ARBA00022840"/>
    </source>
</evidence>
<organism evidence="6 7">
    <name type="scientific">Entomortierella chlamydospora</name>
    <dbReference type="NCBI Taxonomy" id="101097"/>
    <lineage>
        <taxon>Eukaryota</taxon>
        <taxon>Fungi</taxon>
        <taxon>Fungi incertae sedis</taxon>
        <taxon>Mucoromycota</taxon>
        <taxon>Mortierellomycotina</taxon>
        <taxon>Mortierellomycetes</taxon>
        <taxon>Mortierellales</taxon>
        <taxon>Mortierellaceae</taxon>
        <taxon>Entomortierella</taxon>
    </lineage>
</organism>
<gene>
    <name evidence="6" type="primary">FAA4_1</name>
    <name evidence="6" type="ORF">BGZ80_007265</name>
</gene>
<dbReference type="GO" id="GO:0005886">
    <property type="term" value="C:plasma membrane"/>
    <property type="evidence" value="ECO:0007669"/>
    <property type="project" value="TreeGrafter"/>
</dbReference>
<dbReference type="PANTHER" id="PTHR43272:SF83">
    <property type="entry name" value="ACYL-COA SYNTHETASE LONG-CHAIN, ISOFORM J"/>
    <property type="match status" value="1"/>
</dbReference>
<evidence type="ECO:0000313" key="6">
    <source>
        <dbReference type="EMBL" id="KAF9996350.1"/>
    </source>
</evidence>
<dbReference type="GO" id="GO:0005811">
    <property type="term" value="C:lipid droplet"/>
    <property type="evidence" value="ECO:0007669"/>
    <property type="project" value="TreeGrafter"/>
</dbReference>
<keyword evidence="2 6" id="KW-0436">Ligase</keyword>
<keyword evidence="3" id="KW-0547">Nucleotide-binding</keyword>
<dbReference type="EMBL" id="JAAAID010003694">
    <property type="protein sequence ID" value="KAF9996350.1"/>
    <property type="molecule type" value="Genomic_DNA"/>
</dbReference>
<name>A0A9P6MF28_9FUNG</name>
<keyword evidence="4" id="KW-0067">ATP-binding</keyword>
<evidence type="ECO:0000313" key="7">
    <source>
        <dbReference type="Proteomes" id="UP000703661"/>
    </source>
</evidence>